<keyword evidence="2" id="KW-1185">Reference proteome</keyword>
<sequence length="84" mass="9353">MKTNLLFRSISHFLSRNVRASPAFVWSPKQEASVFATVTLQFYAIIYLSRNGITVSCGRSPGAFASSRETKRCAVEEGEFEPGF</sequence>
<evidence type="ECO:0000313" key="1">
    <source>
        <dbReference type="EMBL" id="GFT50746.1"/>
    </source>
</evidence>
<dbReference type="AlphaFoldDB" id="A0A8X6TU99"/>
<protein>
    <submittedName>
        <fullName evidence="1">Uncharacterized protein</fullName>
    </submittedName>
</protein>
<gene>
    <name evidence="1" type="ORF">NPIL_92101</name>
</gene>
<comment type="caution">
    <text evidence="1">The sequence shown here is derived from an EMBL/GenBank/DDBJ whole genome shotgun (WGS) entry which is preliminary data.</text>
</comment>
<proteinExistence type="predicted"/>
<organism evidence="1 2">
    <name type="scientific">Nephila pilipes</name>
    <name type="common">Giant wood spider</name>
    <name type="synonym">Nephila maculata</name>
    <dbReference type="NCBI Taxonomy" id="299642"/>
    <lineage>
        <taxon>Eukaryota</taxon>
        <taxon>Metazoa</taxon>
        <taxon>Ecdysozoa</taxon>
        <taxon>Arthropoda</taxon>
        <taxon>Chelicerata</taxon>
        <taxon>Arachnida</taxon>
        <taxon>Araneae</taxon>
        <taxon>Araneomorphae</taxon>
        <taxon>Entelegynae</taxon>
        <taxon>Araneoidea</taxon>
        <taxon>Nephilidae</taxon>
        <taxon>Nephila</taxon>
    </lineage>
</organism>
<evidence type="ECO:0000313" key="2">
    <source>
        <dbReference type="Proteomes" id="UP000887013"/>
    </source>
</evidence>
<dbReference type="Proteomes" id="UP000887013">
    <property type="component" value="Unassembled WGS sequence"/>
</dbReference>
<accession>A0A8X6TU99</accession>
<name>A0A8X6TU99_NEPPI</name>
<dbReference type="EMBL" id="BMAW01016770">
    <property type="protein sequence ID" value="GFT50746.1"/>
    <property type="molecule type" value="Genomic_DNA"/>
</dbReference>
<reference evidence="1" key="1">
    <citation type="submission" date="2020-08" db="EMBL/GenBank/DDBJ databases">
        <title>Multicomponent nature underlies the extraordinary mechanical properties of spider dragline silk.</title>
        <authorList>
            <person name="Kono N."/>
            <person name="Nakamura H."/>
            <person name="Mori M."/>
            <person name="Yoshida Y."/>
            <person name="Ohtoshi R."/>
            <person name="Malay A.D."/>
            <person name="Moran D.A.P."/>
            <person name="Tomita M."/>
            <person name="Numata K."/>
            <person name="Arakawa K."/>
        </authorList>
    </citation>
    <scope>NUCLEOTIDE SEQUENCE</scope>
</reference>